<dbReference type="GO" id="GO:0045259">
    <property type="term" value="C:proton-transporting ATP synthase complex"/>
    <property type="evidence" value="ECO:0007669"/>
    <property type="project" value="UniProtKB-KW"/>
</dbReference>
<dbReference type="VEuPathDB" id="FungiDB:C7M61_004534"/>
<organism evidence="10 11">
    <name type="scientific">Candidozyma pseudohaemuli</name>
    <dbReference type="NCBI Taxonomy" id="418784"/>
    <lineage>
        <taxon>Eukaryota</taxon>
        <taxon>Fungi</taxon>
        <taxon>Dikarya</taxon>
        <taxon>Ascomycota</taxon>
        <taxon>Saccharomycotina</taxon>
        <taxon>Pichiomycetes</taxon>
        <taxon>Metschnikowiaceae</taxon>
        <taxon>Candidozyma</taxon>
    </lineage>
</organism>
<keyword evidence="5" id="KW-0375">Hydrogen ion transport</keyword>
<comment type="caution">
    <text evidence="10">The sequence shown here is derived from an EMBL/GenBank/DDBJ whole genome shotgun (WGS) entry which is preliminary data.</text>
</comment>
<dbReference type="GO" id="GO:0031966">
    <property type="term" value="C:mitochondrial membrane"/>
    <property type="evidence" value="ECO:0007669"/>
    <property type="project" value="UniProtKB-SubCell"/>
</dbReference>
<evidence type="ECO:0008006" key="12">
    <source>
        <dbReference type="Google" id="ProtNLM"/>
    </source>
</evidence>
<dbReference type="AlphaFoldDB" id="A0A2P7YHR8"/>
<evidence type="ECO:0000256" key="9">
    <source>
        <dbReference type="ARBA" id="ARBA00023310"/>
    </source>
</evidence>
<keyword evidence="4" id="KW-0138">CF(0)</keyword>
<dbReference type="GO" id="GO:0015078">
    <property type="term" value="F:proton transmembrane transporter activity"/>
    <property type="evidence" value="ECO:0007669"/>
    <property type="project" value="InterPro"/>
</dbReference>
<keyword evidence="8" id="KW-0472">Membrane</keyword>
<dbReference type="OrthoDB" id="437at2759"/>
<dbReference type="GeneID" id="36567921"/>
<evidence type="ECO:0000256" key="2">
    <source>
        <dbReference type="ARBA" id="ARBA00005699"/>
    </source>
</evidence>
<evidence type="ECO:0000256" key="5">
    <source>
        <dbReference type="ARBA" id="ARBA00022781"/>
    </source>
</evidence>
<comment type="subcellular location">
    <subcellularLocation>
        <location evidence="1">Mitochondrion membrane</location>
    </subcellularLocation>
</comment>
<dbReference type="Proteomes" id="UP000241107">
    <property type="component" value="Unassembled WGS sequence"/>
</dbReference>
<keyword evidence="9" id="KW-0066">ATP synthesis</keyword>
<dbReference type="EMBL" id="PYFQ01000015">
    <property type="protein sequence ID" value="PSK35497.1"/>
    <property type="molecule type" value="Genomic_DNA"/>
</dbReference>
<proteinExistence type="inferred from homology"/>
<dbReference type="InterPro" id="IPR006808">
    <property type="entry name" value="ATP_synth_F0_gsu_mt"/>
</dbReference>
<evidence type="ECO:0000256" key="8">
    <source>
        <dbReference type="ARBA" id="ARBA00023136"/>
    </source>
</evidence>
<evidence type="ECO:0000313" key="11">
    <source>
        <dbReference type="Proteomes" id="UP000241107"/>
    </source>
</evidence>
<evidence type="ECO:0000256" key="4">
    <source>
        <dbReference type="ARBA" id="ARBA00022547"/>
    </source>
</evidence>
<evidence type="ECO:0000256" key="6">
    <source>
        <dbReference type="ARBA" id="ARBA00023065"/>
    </source>
</evidence>
<keyword evidence="7" id="KW-0496">Mitochondrion</keyword>
<comment type="similarity">
    <text evidence="2">Belongs to the ATPase g subunit family.</text>
</comment>
<accession>A0A2P7YHR8</accession>
<keyword evidence="6" id="KW-0406">Ion transport</keyword>
<dbReference type="GO" id="GO:0015986">
    <property type="term" value="P:proton motive force-driven ATP synthesis"/>
    <property type="evidence" value="ECO:0007669"/>
    <property type="project" value="InterPro"/>
</dbReference>
<evidence type="ECO:0000256" key="1">
    <source>
        <dbReference type="ARBA" id="ARBA00004325"/>
    </source>
</evidence>
<keyword evidence="3" id="KW-0813">Transport</keyword>
<reference evidence="10 11" key="1">
    <citation type="submission" date="2018-03" db="EMBL/GenBank/DDBJ databases">
        <title>Candida pseudohaemulonii genome assembly and annotation.</title>
        <authorList>
            <person name="Munoz J.F."/>
            <person name="Gade L.G."/>
            <person name="Chow N.A."/>
            <person name="Litvintseva A.P."/>
            <person name="Loparev V.N."/>
            <person name="Cuomo C.A."/>
        </authorList>
    </citation>
    <scope>NUCLEOTIDE SEQUENCE [LARGE SCALE GENOMIC DNA]</scope>
    <source>
        <strain evidence="10 11">B12108</strain>
    </source>
</reference>
<dbReference type="Pfam" id="PF04718">
    <property type="entry name" value="ATP-synt_G"/>
    <property type="match status" value="1"/>
</dbReference>
<gene>
    <name evidence="10" type="ORF">C7M61_004534</name>
</gene>
<protein>
    <recommendedName>
        <fullName evidence="12">ATP synthase subunit g, mitochondrial</fullName>
    </recommendedName>
</protein>
<name>A0A2P7YHR8_9ASCO</name>
<dbReference type="STRING" id="418784.A0A2P7YHR8"/>
<sequence length="124" mass="13528">MSAIVSKATGLFNSAVAKSTLLANCAVYWGKVGAEVGKIVYKQEGLAPPSQAQFKQVYNNFVKFLQTPSEQKAALEAVTKFQPNKQNLSQLGIYSIHVLAFFSVGEIIGRRSLFGYPVAHAEHH</sequence>
<evidence type="ECO:0000256" key="7">
    <source>
        <dbReference type="ARBA" id="ARBA00023128"/>
    </source>
</evidence>
<evidence type="ECO:0000256" key="3">
    <source>
        <dbReference type="ARBA" id="ARBA00022448"/>
    </source>
</evidence>
<dbReference type="RefSeq" id="XP_024712002.1">
    <property type="nucleotide sequence ID" value="XM_024859853.1"/>
</dbReference>
<evidence type="ECO:0000313" key="10">
    <source>
        <dbReference type="EMBL" id="PSK35497.1"/>
    </source>
</evidence>
<keyword evidence="11" id="KW-1185">Reference proteome</keyword>